<dbReference type="EMBL" id="AY095314">
    <property type="protein sequence ID" value="AAM28372.1"/>
    <property type="molecule type" value="Genomic_DNA"/>
</dbReference>
<keyword evidence="2" id="KW-1185">Reference proteome</keyword>
<dbReference type="GeneID" id="956041"/>
<dbReference type="Proteomes" id="UP000001794">
    <property type="component" value="Segment"/>
</dbReference>
<protein>
    <submittedName>
        <fullName evidence="1">Uncharacterized protein</fullName>
    </submittedName>
</protein>
<dbReference type="RefSeq" id="NP_640285.1">
    <property type="nucleotide sequence ID" value="NC_003907.2"/>
</dbReference>
<reference evidence="1 2" key="1">
    <citation type="journal article" date="2003" name="Virology">
        <title>The complete sequence of marine bacteriophage VpV262 infecting vibrio parahaemolyticus indicates that an ancestral component of a T7 viral supergroup is widespread in the marine environment.</title>
        <authorList>
            <person name="Hardies S.C."/>
            <person name="Comeau A.M."/>
            <person name="Serwer P."/>
            <person name="Suttle C.A."/>
        </authorList>
    </citation>
    <scope>NUCLEOTIDE SEQUENCE</scope>
</reference>
<dbReference type="KEGG" id="vg:956041"/>
<evidence type="ECO:0000313" key="2">
    <source>
        <dbReference type="Proteomes" id="UP000001794"/>
    </source>
</evidence>
<name>Q8LT78_9CAUD</name>
<accession>Q8LT78</accession>
<proteinExistence type="predicted"/>
<organism evidence="1 2">
    <name type="scientific">Vibrio phage VpV262</name>
    <dbReference type="NCBI Taxonomy" id="2907796"/>
    <lineage>
        <taxon>Viruses</taxon>
        <taxon>Duplodnaviria</taxon>
        <taxon>Heunggongvirae</taxon>
        <taxon>Uroviricota</taxon>
        <taxon>Caudoviricetes</taxon>
        <taxon>Zobellviridae</taxon>
        <taxon>Vipivirus</taxon>
        <taxon>Vipivirus canadense</taxon>
    </lineage>
</organism>
<sequence length="88" mass="9402">MKVRLLNAGGYDTCGSMEFPCEIDVDAENVLPRMDDGPYGLVLVPVSTLLEHGGTEGFTTEDKLAFVHSVGPFGLMLGLGNEAEVVEE</sequence>
<evidence type="ECO:0000313" key="1">
    <source>
        <dbReference type="EMBL" id="AAM28372.1"/>
    </source>
</evidence>